<dbReference type="CDD" id="cd06173">
    <property type="entry name" value="MFS_MefA_like"/>
    <property type="match status" value="1"/>
</dbReference>
<evidence type="ECO:0000256" key="6">
    <source>
        <dbReference type="ARBA" id="ARBA00023136"/>
    </source>
</evidence>
<dbReference type="PANTHER" id="PTHR43266">
    <property type="entry name" value="MACROLIDE-EFFLUX PROTEIN"/>
    <property type="match status" value="1"/>
</dbReference>
<dbReference type="EMBL" id="CEKZ01000003">
    <property type="protein sequence ID" value="CEQ03352.1"/>
    <property type="molecule type" value="Genomic_DNA"/>
</dbReference>
<feature type="transmembrane region" description="Helical" evidence="7">
    <location>
        <begin position="355"/>
        <end position="374"/>
    </location>
</feature>
<proteinExistence type="predicted"/>
<evidence type="ECO:0000256" key="1">
    <source>
        <dbReference type="ARBA" id="ARBA00004651"/>
    </source>
</evidence>
<dbReference type="GO" id="GO:0022857">
    <property type="term" value="F:transmembrane transporter activity"/>
    <property type="evidence" value="ECO:0007669"/>
    <property type="project" value="InterPro"/>
</dbReference>
<feature type="transmembrane region" description="Helical" evidence="7">
    <location>
        <begin position="292"/>
        <end position="312"/>
    </location>
</feature>
<comment type="subcellular location">
    <subcellularLocation>
        <location evidence="1">Cell membrane</location>
        <topology evidence="1">Multi-pass membrane protein</topology>
    </subcellularLocation>
</comment>
<feature type="transmembrane region" description="Helical" evidence="7">
    <location>
        <begin position="45"/>
        <end position="65"/>
    </location>
</feature>
<dbReference type="InterPro" id="IPR036259">
    <property type="entry name" value="MFS_trans_sf"/>
</dbReference>
<accession>A0A0C7QRS1</accession>
<dbReference type="SUPFAM" id="SSF103473">
    <property type="entry name" value="MFS general substrate transporter"/>
    <property type="match status" value="1"/>
</dbReference>
<feature type="transmembrane region" description="Helical" evidence="7">
    <location>
        <begin position="227"/>
        <end position="253"/>
    </location>
</feature>
<gene>
    <name evidence="9" type="ORF">R28058_10851</name>
</gene>
<evidence type="ECO:0000256" key="5">
    <source>
        <dbReference type="ARBA" id="ARBA00022989"/>
    </source>
</evidence>
<dbReference type="AlphaFoldDB" id="A0A0C7QRS1"/>
<keyword evidence="3" id="KW-1003">Cell membrane</keyword>
<evidence type="ECO:0000259" key="8">
    <source>
        <dbReference type="PROSITE" id="PS50850"/>
    </source>
</evidence>
<keyword evidence="4 7" id="KW-0812">Transmembrane</keyword>
<dbReference type="RefSeq" id="WP_155485963.1">
    <property type="nucleotide sequence ID" value="NZ_CDNI01000003.1"/>
</dbReference>
<evidence type="ECO:0000256" key="2">
    <source>
        <dbReference type="ARBA" id="ARBA00022448"/>
    </source>
</evidence>
<evidence type="ECO:0000256" key="7">
    <source>
        <dbReference type="SAM" id="Phobius"/>
    </source>
</evidence>
<dbReference type="PANTHER" id="PTHR43266:SF9">
    <property type="entry name" value="PERMEASE, MAJOR FACILITATOR SUPERFAMILY-RELATED"/>
    <property type="match status" value="1"/>
</dbReference>
<feature type="transmembrane region" description="Helical" evidence="7">
    <location>
        <begin position="259"/>
        <end position="280"/>
    </location>
</feature>
<feature type="transmembrane region" description="Helical" evidence="7">
    <location>
        <begin position="12"/>
        <end position="33"/>
    </location>
</feature>
<evidence type="ECO:0000313" key="10">
    <source>
        <dbReference type="Proteomes" id="UP000049127"/>
    </source>
</evidence>
<evidence type="ECO:0000256" key="3">
    <source>
        <dbReference type="ARBA" id="ARBA00022475"/>
    </source>
</evidence>
<dbReference type="PROSITE" id="PS50850">
    <property type="entry name" value="MFS"/>
    <property type="match status" value="1"/>
</dbReference>
<dbReference type="OrthoDB" id="9763297at2"/>
<keyword evidence="2" id="KW-0813">Transport</keyword>
<dbReference type="Proteomes" id="UP000049127">
    <property type="component" value="Unassembled WGS sequence"/>
</dbReference>
<dbReference type="InterPro" id="IPR011701">
    <property type="entry name" value="MFS"/>
</dbReference>
<keyword evidence="6 7" id="KW-0472">Membrane</keyword>
<sequence length="424" mass="46591">MNTKIKLFNKNFTLLVIGQIISLFGNSILRFALPLYLLDTTKSATLFGAVSACSLIPMVTVTPFGGIIADRVNKRNIMVALDFLTAILILAFLFSIGKFNLVLMLIIILMALYGIQGAYQPTVQASIPLLVDRENLLPGNAVINQVSSLAGLLGPIIGGILYGFYGLIPILIASIICFFISAFMEIFIKIPYKKQETALSAFAIVKDDFKTSLTFIFKDRPVIFKTIFTISCFNLVLSSLIMIGIPVIITQILNMSSQAYGVTQGLLAFGGLFGGIMTGVLVKKIKIYHSHIILLIAILGLVPIGFVIMFNITPIASYVVITACCFLIMAVSTLFSIQILTFIQSETPSHLTGKVISFCLAMTMCSQPIGQIIYGYLFEVFKDDTYIIIFMAVLISSLIAFMSKKIFSNLKETKVYPQVCNDRE</sequence>
<reference evidence="9 10" key="1">
    <citation type="submission" date="2015-01" db="EMBL/GenBank/DDBJ databases">
        <authorList>
            <person name="Aslett A.Martin."/>
            <person name="De Silva Nishadi"/>
        </authorList>
    </citation>
    <scope>NUCLEOTIDE SEQUENCE [LARGE SCALE GENOMIC DNA]</scope>
    <source>
        <strain evidence="9 10">R28058</strain>
    </source>
</reference>
<name>A0A0C7QRS1_PARSO</name>
<dbReference type="Gene3D" id="1.20.1250.20">
    <property type="entry name" value="MFS general substrate transporter like domains"/>
    <property type="match status" value="1"/>
</dbReference>
<feature type="transmembrane region" description="Helical" evidence="7">
    <location>
        <begin position="318"/>
        <end position="343"/>
    </location>
</feature>
<feature type="transmembrane region" description="Helical" evidence="7">
    <location>
        <begin position="386"/>
        <end position="403"/>
    </location>
</feature>
<organism evidence="9 10">
    <name type="scientific">Paraclostridium sordellii</name>
    <name type="common">Clostridium sordellii</name>
    <dbReference type="NCBI Taxonomy" id="1505"/>
    <lineage>
        <taxon>Bacteria</taxon>
        <taxon>Bacillati</taxon>
        <taxon>Bacillota</taxon>
        <taxon>Clostridia</taxon>
        <taxon>Peptostreptococcales</taxon>
        <taxon>Peptostreptococcaceae</taxon>
        <taxon>Paraclostridium</taxon>
    </lineage>
</organism>
<feature type="transmembrane region" description="Helical" evidence="7">
    <location>
        <begin position="168"/>
        <end position="188"/>
    </location>
</feature>
<dbReference type="Pfam" id="PF07690">
    <property type="entry name" value="MFS_1"/>
    <property type="match status" value="1"/>
</dbReference>
<keyword evidence="5 7" id="KW-1133">Transmembrane helix</keyword>
<protein>
    <submittedName>
        <fullName evidence="9">Macrolide-efflux protein</fullName>
    </submittedName>
</protein>
<evidence type="ECO:0000256" key="4">
    <source>
        <dbReference type="ARBA" id="ARBA00022692"/>
    </source>
</evidence>
<dbReference type="InterPro" id="IPR020846">
    <property type="entry name" value="MFS_dom"/>
</dbReference>
<dbReference type="GO" id="GO:0005886">
    <property type="term" value="C:plasma membrane"/>
    <property type="evidence" value="ECO:0007669"/>
    <property type="project" value="UniProtKB-SubCell"/>
</dbReference>
<feature type="domain" description="Major facilitator superfamily (MFS) profile" evidence="8">
    <location>
        <begin position="11"/>
        <end position="408"/>
    </location>
</feature>
<evidence type="ECO:0000313" key="9">
    <source>
        <dbReference type="EMBL" id="CEQ03352.1"/>
    </source>
</evidence>